<sequence>MDCRYAKNKPTNTVAPAIELFCPAFAQFSSSAFNLNFTVPKNVIRETQNLMALIAAIYPSEEKRVQAIHVLLGKLLGKEIGSVWNTDGTSTDGVIRGSTNVHDAAVLLALADFKNELGGGNLDPSTQAGFTYTRTIAQAGAKVAHYCSSPTFLIVHAGPWLVILGAIFTDRFIVQRLTDFIWIPVHSCHDDAQFLRIARILYALRQALAALDSWYQSIMGDDNLQCYDSKSRPTAPHPRFFPTPTSYPGPNGPIKFNYTQAIDSCVSCVTYLAMTQDFRKIVIKFVDNYGVAAHTVMANEGFAPKLLYYGFIDASQPSLYKDIRMVVMEFVDGKTVDDIEINNELPGSFSEQLKGAISYLHSEGFVFGDLRQPNIMISEGKVMLIDFDWAGKEGEVRYPVALSKSITWPRGVEGLELIEKQHDLDMIDDIVRAVRWK</sequence>
<evidence type="ECO:0000313" key="3">
    <source>
        <dbReference type="Proteomes" id="UP000308652"/>
    </source>
</evidence>
<organism evidence="2 3">
    <name type="scientific">Crucibulum laeve</name>
    <dbReference type="NCBI Taxonomy" id="68775"/>
    <lineage>
        <taxon>Eukaryota</taxon>
        <taxon>Fungi</taxon>
        <taxon>Dikarya</taxon>
        <taxon>Basidiomycota</taxon>
        <taxon>Agaricomycotina</taxon>
        <taxon>Agaricomycetes</taxon>
        <taxon>Agaricomycetidae</taxon>
        <taxon>Agaricales</taxon>
        <taxon>Agaricineae</taxon>
        <taxon>Nidulariaceae</taxon>
        <taxon>Crucibulum</taxon>
    </lineage>
</organism>
<proteinExistence type="predicted"/>
<evidence type="ECO:0000313" key="2">
    <source>
        <dbReference type="EMBL" id="TFK33280.1"/>
    </source>
</evidence>
<feature type="domain" description="Protein kinase" evidence="1">
    <location>
        <begin position="256"/>
        <end position="437"/>
    </location>
</feature>
<dbReference type="SUPFAM" id="SSF56112">
    <property type="entry name" value="Protein kinase-like (PK-like)"/>
    <property type="match status" value="1"/>
</dbReference>
<dbReference type="InterPro" id="IPR000719">
    <property type="entry name" value="Prot_kinase_dom"/>
</dbReference>
<dbReference type="GO" id="GO:0005524">
    <property type="term" value="F:ATP binding"/>
    <property type="evidence" value="ECO:0007669"/>
    <property type="project" value="InterPro"/>
</dbReference>
<evidence type="ECO:0000259" key="1">
    <source>
        <dbReference type="PROSITE" id="PS50011"/>
    </source>
</evidence>
<dbReference type="AlphaFoldDB" id="A0A5C3LK70"/>
<dbReference type="PROSITE" id="PS50011">
    <property type="entry name" value="PROTEIN_KINASE_DOM"/>
    <property type="match status" value="1"/>
</dbReference>
<dbReference type="EMBL" id="ML213651">
    <property type="protein sequence ID" value="TFK33280.1"/>
    <property type="molecule type" value="Genomic_DNA"/>
</dbReference>
<reference evidence="2 3" key="1">
    <citation type="journal article" date="2019" name="Nat. Ecol. Evol.">
        <title>Megaphylogeny resolves global patterns of mushroom evolution.</title>
        <authorList>
            <person name="Varga T."/>
            <person name="Krizsan K."/>
            <person name="Foldi C."/>
            <person name="Dima B."/>
            <person name="Sanchez-Garcia M."/>
            <person name="Sanchez-Ramirez S."/>
            <person name="Szollosi G.J."/>
            <person name="Szarkandi J.G."/>
            <person name="Papp V."/>
            <person name="Albert L."/>
            <person name="Andreopoulos W."/>
            <person name="Angelini C."/>
            <person name="Antonin V."/>
            <person name="Barry K.W."/>
            <person name="Bougher N.L."/>
            <person name="Buchanan P."/>
            <person name="Buyck B."/>
            <person name="Bense V."/>
            <person name="Catcheside P."/>
            <person name="Chovatia M."/>
            <person name="Cooper J."/>
            <person name="Damon W."/>
            <person name="Desjardin D."/>
            <person name="Finy P."/>
            <person name="Geml J."/>
            <person name="Haridas S."/>
            <person name="Hughes K."/>
            <person name="Justo A."/>
            <person name="Karasinski D."/>
            <person name="Kautmanova I."/>
            <person name="Kiss B."/>
            <person name="Kocsube S."/>
            <person name="Kotiranta H."/>
            <person name="LaButti K.M."/>
            <person name="Lechner B.E."/>
            <person name="Liimatainen K."/>
            <person name="Lipzen A."/>
            <person name="Lukacs Z."/>
            <person name="Mihaltcheva S."/>
            <person name="Morgado L.N."/>
            <person name="Niskanen T."/>
            <person name="Noordeloos M.E."/>
            <person name="Ohm R.A."/>
            <person name="Ortiz-Santana B."/>
            <person name="Ovrebo C."/>
            <person name="Racz N."/>
            <person name="Riley R."/>
            <person name="Savchenko A."/>
            <person name="Shiryaev A."/>
            <person name="Soop K."/>
            <person name="Spirin V."/>
            <person name="Szebenyi C."/>
            <person name="Tomsovsky M."/>
            <person name="Tulloss R.E."/>
            <person name="Uehling J."/>
            <person name="Grigoriev I.V."/>
            <person name="Vagvolgyi C."/>
            <person name="Papp T."/>
            <person name="Martin F.M."/>
            <person name="Miettinen O."/>
            <person name="Hibbett D.S."/>
            <person name="Nagy L.G."/>
        </authorList>
    </citation>
    <scope>NUCLEOTIDE SEQUENCE [LARGE SCALE GENOMIC DNA]</scope>
    <source>
        <strain evidence="2 3">CBS 166.37</strain>
    </source>
</reference>
<keyword evidence="3" id="KW-1185">Reference proteome</keyword>
<protein>
    <recommendedName>
        <fullName evidence="1">Protein kinase domain-containing protein</fullName>
    </recommendedName>
</protein>
<dbReference type="Proteomes" id="UP000308652">
    <property type="component" value="Unassembled WGS sequence"/>
</dbReference>
<name>A0A5C3LK70_9AGAR</name>
<dbReference type="InterPro" id="IPR011009">
    <property type="entry name" value="Kinase-like_dom_sf"/>
</dbReference>
<gene>
    <name evidence="2" type="ORF">BDQ12DRAFT_615533</name>
</gene>
<dbReference type="OrthoDB" id="4062651at2759"/>
<accession>A0A5C3LK70</accession>
<dbReference type="Gene3D" id="1.10.510.10">
    <property type="entry name" value="Transferase(Phosphotransferase) domain 1"/>
    <property type="match status" value="1"/>
</dbReference>
<dbReference type="STRING" id="68775.A0A5C3LK70"/>
<dbReference type="Pfam" id="PF00069">
    <property type="entry name" value="Pkinase"/>
    <property type="match status" value="1"/>
</dbReference>
<dbReference type="GO" id="GO:0004672">
    <property type="term" value="F:protein kinase activity"/>
    <property type="evidence" value="ECO:0007669"/>
    <property type="project" value="InterPro"/>
</dbReference>